<evidence type="ECO:0000313" key="2">
    <source>
        <dbReference type="Proteomes" id="UP000030428"/>
    </source>
</evidence>
<accession>A0A4E0R516</accession>
<dbReference type="Pfam" id="PF00873">
    <property type="entry name" value="ACR_tran"/>
    <property type="match status" value="1"/>
</dbReference>
<dbReference type="Gene3D" id="3.30.70.1320">
    <property type="entry name" value="Multidrug efflux transporter AcrB pore domain like"/>
    <property type="match status" value="1"/>
</dbReference>
<dbReference type="Gene3D" id="3.30.2090.10">
    <property type="entry name" value="Multidrug efflux transporter AcrB TolC docking domain, DN and DC subdomains"/>
    <property type="match status" value="1"/>
</dbReference>
<name>A0A4E0R516_9GAMM</name>
<comment type="caution">
    <text evidence="1">The sequence shown here is derived from an EMBL/GenBank/DDBJ whole genome shotgun (WGS) entry which is preliminary data.</text>
</comment>
<proteinExistence type="predicted"/>
<dbReference type="GO" id="GO:0042910">
    <property type="term" value="F:xenobiotic transmembrane transporter activity"/>
    <property type="evidence" value="ECO:0007669"/>
    <property type="project" value="TreeGrafter"/>
</dbReference>
<dbReference type="GO" id="GO:0005886">
    <property type="term" value="C:plasma membrane"/>
    <property type="evidence" value="ECO:0007669"/>
    <property type="project" value="TreeGrafter"/>
</dbReference>
<organism evidence="1 2">
    <name type="scientific">Candidatus Thiomargarita nelsonii</name>
    <dbReference type="NCBI Taxonomy" id="1003181"/>
    <lineage>
        <taxon>Bacteria</taxon>
        <taxon>Pseudomonadati</taxon>
        <taxon>Pseudomonadota</taxon>
        <taxon>Gammaproteobacteria</taxon>
        <taxon>Thiotrichales</taxon>
        <taxon>Thiotrichaceae</taxon>
        <taxon>Thiomargarita</taxon>
    </lineage>
</organism>
<dbReference type="SUPFAM" id="SSF82714">
    <property type="entry name" value="Multidrug efflux transporter AcrB TolC docking domain, DN and DC subdomains"/>
    <property type="match status" value="1"/>
</dbReference>
<dbReference type="PANTHER" id="PTHR32063:SF0">
    <property type="entry name" value="SWARMING MOTILITY PROTEIN SWRC"/>
    <property type="match status" value="1"/>
</dbReference>
<gene>
    <name evidence="1" type="ORF">PN36_10400</name>
</gene>
<keyword evidence="2" id="KW-1185">Reference proteome</keyword>
<protein>
    <recommendedName>
        <fullName evidence="3">Acriflavin resistance protein</fullName>
    </recommendedName>
</protein>
<reference evidence="1 2" key="1">
    <citation type="journal article" date="2016" name="Front. Microbiol.">
        <title>Single-Cell (Meta-)Genomics of a Dimorphic Candidatus Thiomargarita nelsonii Reveals Genomic Plasticity.</title>
        <authorList>
            <person name="Flood B.E."/>
            <person name="Fliss P."/>
            <person name="Jones D.S."/>
            <person name="Dick G.J."/>
            <person name="Jain S."/>
            <person name="Kaster A.K."/>
            <person name="Winkel M."/>
            <person name="Mussmann M."/>
            <person name="Bailey J."/>
        </authorList>
    </citation>
    <scope>NUCLEOTIDE SEQUENCE [LARGE SCALE GENOMIC DNA]</scope>
    <source>
        <strain evidence="1">Hydrate Ridge</strain>
    </source>
</reference>
<sequence>MGLFSLYTLGIDLLPQLIYPEIRVRTWVDKQLSKWFINLPGVAAAQVGGGLVREIQVLPDQQRLVALGLSLEDVIKALKQANVESAGGRLYMPEQEISTRVKGRWQRVEDIAMAPC</sequence>
<evidence type="ECO:0000313" key="1">
    <source>
        <dbReference type="EMBL" id="TGO03251.1"/>
    </source>
</evidence>
<dbReference type="Proteomes" id="UP000030428">
    <property type="component" value="Unassembled WGS sequence"/>
</dbReference>
<dbReference type="InterPro" id="IPR001036">
    <property type="entry name" value="Acrflvin-R"/>
</dbReference>
<dbReference type="PANTHER" id="PTHR32063">
    <property type="match status" value="1"/>
</dbReference>
<dbReference type="InterPro" id="IPR027463">
    <property type="entry name" value="AcrB_DN_DC_subdom"/>
</dbReference>
<dbReference type="AlphaFoldDB" id="A0A4E0R516"/>
<dbReference type="EMBL" id="JSZA02000031">
    <property type="protein sequence ID" value="TGO03251.1"/>
    <property type="molecule type" value="Genomic_DNA"/>
</dbReference>
<evidence type="ECO:0008006" key="3">
    <source>
        <dbReference type="Google" id="ProtNLM"/>
    </source>
</evidence>